<comment type="function">
    <text evidence="1">RNaseP catalyzes the removal of the 5'-leader sequence from pre-tRNA to produce the mature 5'-terminus. It can also cleave other RNA substrates such as 4.5S RNA. The protein component plays an auxiliary but essential role in vivo by binding to the 5'-leader sequence and broadening the substrate specificity of the ribozyme.</text>
</comment>
<sequence length="92" mass="9644">MPGFVLLVRPRGDGDAGIGIGYTVSKKVGNAVTRNRMKRRLRALARAALPQAGIAGADHVLIGRAGGNDIAFSDLGEHLDSALQRAAKKLAR</sequence>
<keyword evidence="5" id="KW-0378">Hydrolase</keyword>
<dbReference type="GO" id="GO:0004526">
    <property type="term" value="F:ribonuclease P activity"/>
    <property type="evidence" value="ECO:0007669"/>
    <property type="project" value="UniProtKB-UniRule"/>
</dbReference>
<dbReference type="Pfam" id="PF00825">
    <property type="entry name" value="Ribonuclease_P"/>
    <property type="match status" value="1"/>
</dbReference>
<organism evidence="8 9">
    <name type="scientific">Sphingopyxis indica</name>
    <dbReference type="NCBI Taxonomy" id="436663"/>
    <lineage>
        <taxon>Bacteria</taxon>
        <taxon>Pseudomonadati</taxon>
        <taxon>Pseudomonadota</taxon>
        <taxon>Alphaproteobacteria</taxon>
        <taxon>Sphingomonadales</taxon>
        <taxon>Sphingomonadaceae</taxon>
        <taxon>Sphingopyxis</taxon>
    </lineage>
</organism>
<evidence type="ECO:0000313" key="9">
    <source>
        <dbReference type="Proteomes" id="UP000198339"/>
    </source>
</evidence>
<evidence type="ECO:0000313" key="8">
    <source>
        <dbReference type="EMBL" id="SNS83860.1"/>
    </source>
</evidence>
<evidence type="ECO:0000256" key="7">
    <source>
        <dbReference type="NCBIfam" id="TIGR00188"/>
    </source>
</evidence>
<evidence type="ECO:0000256" key="1">
    <source>
        <dbReference type="ARBA" id="ARBA00002663"/>
    </source>
</evidence>
<dbReference type="Gene3D" id="3.30.230.10">
    <property type="match status" value="1"/>
</dbReference>
<proteinExistence type="predicted"/>
<accession>A0A239HRF3</accession>
<dbReference type="GO" id="GO:0042781">
    <property type="term" value="F:3'-tRNA processing endoribonuclease activity"/>
    <property type="evidence" value="ECO:0007669"/>
    <property type="project" value="TreeGrafter"/>
</dbReference>
<dbReference type="InterPro" id="IPR000100">
    <property type="entry name" value="RNase_P"/>
</dbReference>
<evidence type="ECO:0000256" key="5">
    <source>
        <dbReference type="ARBA" id="ARBA00022801"/>
    </source>
</evidence>
<keyword evidence="3" id="KW-0540">Nuclease</keyword>
<dbReference type="NCBIfam" id="TIGR00188">
    <property type="entry name" value="rnpA"/>
    <property type="match status" value="1"/>
</dbReference>
<dbReference type="PANTHER" id="PTHR33992:SF1">
    <property type="entry name" value="RIBONUCLEASE P PROTEIN COMPONENT"/>
    <property type="match status" value="1"/>
</dbReference>
<keyword evidence="4" id="KW-0255">Endonuclease</keyword>
<dbReference type="PROSITE" id="PS00648">
    <property type="entry name" value="RIBONUCLEASE_P"/>
    <property type="match status" value="1"/>
</dbReference>
<dbReference type="SUPFAM" id="SSF54211">
    <property type="entry name" value="Ribosomal protein S5 domain 2-like"/>
    <property type="match status" value="1"/>
</dbReference>
<evidence type="ECO:0000256" key="3">
    <source>
        <dbReference type="ARBA" id="ARBA00022722"/>
    </source>
</evidence>
<dbReference type="EC" id="3.1.26.5" evidence="7"/>
<keyword evidence="6" id="KW-0694">RNA-binding</keyword>
<evidence type="ECO:0000256" key="6">
    <source>
        <dbReference type="ARBA" id="ARBA00022884"/>
    </source>
</evidence>
<dbReference type="InterPro" id="IPR020568">
    <property type="entry name" value="Ribosomal_Su5_D2-typ_SF"/>
</dbReference>
<gene>
    <name evidence="8" type="ORF">SAMN06295955_10681</name>
</gene>
<evidence type="ECO:0000256" key="4">
    <source>
        <dbReference type="ARBA" id="ARBA00022759"/>
    </source>
</evidence>
<evidence type="ECO:0000256" key="2">
    <source>
        <dbReference type="ARBA" id="ARBA00022694"/>
    </source>
</evidence>
<dbReference type="InterPro" id="IPR014721">
    <property type="entry name" value="Ribsml_uS5_D2-typ_fold_subgr"/>
</dbReference>
<dbReference type="PANTHER" id="PTHR33992">
    <property type="entry name" value="RIBONUCLEASE P PROTEIN COMPONENT"/>
    <property type="match status" value="1"/>
</dbReference>
<dbReference type="EMBL" id="FZPA01000006">
    <property type="protein sequence ID" value="SNS83860.1"/>
    <property type="molecule type" value="Genomic_DNA"/>
</dbReference>
<reference evidence="8 9" key="1">
    <citation type="submission" date="2017-06" db="EMBL/GenBank/DDBJ databases">
        <authorList>
            <person name="Kim H.J."/>
            <person name="Triplett B.A."/>
        </authorList>
    </citation>
    <scope>NUCLEOTIDE SEQUENCE [LARGE SCALE GENOMIC DNA]</scope>
    <source>
        <strain evidence="8 9">DS15</strain>
    </source>
</reference>
<dbReference type="InterPro" id="IPR020539">
    <property type="entry name" value="RNase_P_CS"/>
</dbReference>
<dbReference type="GO" id="GO:0030677">
    <property type="term" value="C:ribonuclease P complex"/>
    <property type="evidence" value="ECO:0007669"/>
    <property type="project" value="TreeGrafter"/>
</dbReference>
<name>A0A239HRF3_9SPHN</name>
<dbReference type="Proteomes" id="UP000198339">
    <property type="component" value="Unassembled WGS sequence"/>
</dbReference>
<keyword evidence="2" id="KW-0819">tRNA processing</keyword>
<keyword evidence="9" id="KW-1185">Reference proteome</keyword>
<dbReference type="GO" id="GO:0000049">
    <property type="term" value="F:tRNA binding"/>
    <property type="evidence" value="ECO:0007669"/>
    <property type="project" value="InterPro"/>
</dbReference>
<dbReference type="AlphaFoldDB" id="A0A239HRF3"/>
<protein>
    <recommendedName>
        <fullName evidence="7">Ribonuclease P protein component</fullName>
        <ecNumber evidence="7">3.1.26.5</ecNumber>
    </recommendedName>
</protein>